<dbReference type="Proteomes" id="UP000772434">
    <property type="component" value="Unassembled WGS sequence"/>
</dbReference>
<feature type="transmembrane region" description="Helical" evidence="2">
    <location>
        <begin position="334"/>
        <end position="358"/>
    </location>
</feature>
<reference evidence="3" key="1">
    <citation type="submission" date="2020-11" db="EMBL/GenBank/DDBJ databases">
        <authorList>
            <consortium name="DOE Joint Genome Institute"/>
            <person name="Ahrendt S."/>
            <person name="Riley R."/>
            <person name="Andreopoulos W."/>
            <person name="Labutti K."/>
            <person name="Pangilinan J."/>
            <person name="Ruiz-Duenas F.J."/>
            <person name="Barrasa J.M."/>
            <person name="Sanchez-Garcia M."/>
            <person name="Camarero S."/>
            <person name="Miyauchi S."/>
            <person name="Serrano A."/>
            <person name="Linde D."/>
            <person name="Babiker R."/>
            <person name="Drula E."/>
            <person name="Ayuso-Fernandez I."/>
            <person name="Pacheco R."/>
            <person name="Padilla G."/>
            <person name="Ferreira P."/>
            <person name="Barriuso J."/>
            <person name="Kellner H."/>
            <person name="Castanera R."/>
            <person name="Alfaro M."/>
            <person name="Ramirez L."/>
            <person name="Pisabarro A.G."/>
            <person name="Kuo A."/>
            <person name="Tritt A."/>
            <person name="Lipzen A."/>
            <person name="He G."/>
            <person name="Yan M."/>
            <person name="Ng V."/>
            <person name="Cullen D."/>
            <person name="Martin F."/>
            <person name="Rosso M.-N."/>
            <person name="Henrissat B."/>
            <person name="Hibbett D."/>
            <person name="Martinez A.T."/>
            <person name="Grigoriev I.V."/>
        </authorList>
    </citation>
    <scope>NUCLEOTIDE SEQUENCE</scope>
    <source>
        <strain evidence="3">AH 40177</strain>
    </source>
</reference>
<evidence type="ECO:0000313" key="3">
    <source>
        <dbReference type="EMBL" id="KAF9075668.1"/>
    </source>
</evidence>
<evidence type="ECO:0000256" key="1">
    <source>
        <dbReference type="SAM" id="MobiDB-lite"/>
    </source>
</evidence>
<protein>
    <recommendedName>
        <fullName evidence="5">Peptidase A1 domain-containing protein</fullName>
    </recommendedName>
</protein>
<proteinExistence type="predicted"/>
<sequence length="449" mass="48091">MGFTPDAAVPRLVVVDDTDPTIRYSPSSAFSLDAMGSLNDLGWGGNVFNQTVTGTTVDASFSYTFNGTFVRVMVAGEAPCSWNCSVDGRLIASFEVDPTQITNYIACDSAGTLQGTTGQHTLDVNFYFPPNAHSTSTRSLWLDSIQYQPLASDPLDSVTLRIHNSDPSVTYANTSGGWIRQGDETNATNITGTSLDFAFDGSSVTLYSIVFASGSPVQLNANTALYSLDGNATFFDLPGSMIAASVEKYSNISNYPLFTVSNLSTSPHNIEVATLYNSSTNPQFLDIYYFLIKTNPRNSSFPGNSSSSSNGSSSSSGNGPSSSSLTSGSSHKSVGAIVGGTVAGVAGLAALILLLFWFSRRQKEHKYSGTMFSHPRSSPGYHRSHGVTPFEYVSQPIPAEASEYHASPQALVRDEQDRRNEIRRHLDSGVRIPSAEDAIVDVPPTYTRA</sequence>
<dbReference type="Gene3D" id="2.60.120.260">
    <property type="entry name" value="Galactose-binding domain-like"/>
    <property type="match status" value="1"/>
</dbReference>
<organism evidence="3 4">
    <name type="scientific">Rhodocollybia butyracea</name>
    <dbReference type="NCBI Taxonomy" id="206335"/>
    <lineage>
        <taxon>Eukaryota</taxon>
        <taxon>Fungi</taxon>
        <taxon>Dikarya</taxon>
        <taxon>Basidiomycota</taxon>
        <taxon>Agaricomycotina</taxon>
        <taxon>Agaricomycetes</taxon>
        <taxon>Agaricomycetidae</taxon>
        <taxon>Agaricales</taxon>
        <taxon>Marasmiineae</taxon>
        <taxon>Omphalotaceae</taxon>
        <taxon>Rhodocollybia</taxon>
    </lineage>
</organism>
<dbReference type="EMBL" id="JADNRY010000009">
    <property type="protein sequence ID" value="KAF9075668.1"/>
    <property type="molecule type" value="Genomic_DNA"/>
</dbReference>
<keyword evidence="2" id="KW-0472">Membrane</keyword>
<dbReference type="AlphaFoldDB" id="A0A9P5Q582"/>
<comment type="caution">
    <text evidence="3">The sequence shown here is derived from an EMBL/GenBank/DDBJ whole genome shotgun (WGS) entry which is preliminary data.</text>
</comment>
<keyword evidence="2" id="KW-1133">Transmembrane helix</keyword>
<name>A0A9P5Q582_9AGAR</name>
<evidence type="ECO:0000256" key="2">
    <source>
        <dbReference type="SAM" id="Phobius"/>
    </source>
</evidence>
<dbReference type="OrthoDB" id="3052647at2759"/>
<gene>
    <name evidence="3" type="ORF">BDP27DRAFT_1358821</name>
</gene>
<feature type="region of interest" description="Disordered" evidence="1">
    <location>
        <begin position="301"/>
        <end position="330"/>
    </location>
</feature>
<accession>A0A9P5Q582</accession>
<evidence type="ECO:0008006" key="5">
    <source>
        <dbReference type="Google" id="ProtNLM"/>
    </source>
</evidence>
<keyword evidence="2" id="KW-0812">Transmembrane</keyword>
<keyword evidence="4" id="KW-1185">Reference proteome</keyword>
<evidence type="ECO:0000313" key="4">
    <source>
        <dbReference type="Proteomes" id="UP000772434"/>
    </source>
</evidence>